<dbReference type="SMART" id="SM00382">
    <property type="entry name" value="AAA"/>
    <property type="match status" value="1"/>
</dbReference>
<dbReference type="Gene3D" id="3.40.50.300">
    <property type="entry name" value="P-loop containing nucleotide triphosphate hydrolases"/>
    <property type="match status" value="1"/>
</dbReference>
<evidence type="ECO:0000313" key="6">
    <source>
        <dbReference type="Proteomes" id="UP000230790"/>
    </source>
</evidence>
<dbReference type="Pfam" id="PF00005">
    <property type="entry name" value="ABC_tran"/>
    <property type="match status" value="1"/>
</dbReference>
<dbReference type="InterPro" id="IPR003593">
    <property type="entry name" value="AAA+_ATPase"/>
</dbReference>
<dbReference type="CDD" id="cd03293">
    <property type="entry name" value="ABC_NrtD_SsuB_transporters"/>
    <property type="match status" value="1"/>
</dbReference>
<keyword evidence="1" id="KW-0813">Transport</keyword>
<dbReference type="EMBL" id="PGTN01000032">
    <property type="protein sequence ID" value="PJF47870.1"/>
    <property type="molecule type" value="Genomic_DNA"/>
</dbReference>
<sequence>MLIADRISHTYPNGVEALRDFSLRVARGQFVAIVGPSGCGKSTLLRIIAGLIQPSAGEVRLDGERITQPSSRIGVMFQDAALLPWRTVEQNIRLPLELGGRAARPVAPATRRSLIAELIHLVGLGGFEQAYPHELSGGMAQRVALARALITRPPVLLLDEPFGALDAMTRENLTALVEGILRETGTTAVMVTHSIAEAVFLADHVVVCSPRPGSVVGNVKVELPRPRAWTMESWPEFGALVGRVRALLTQPTQATARAKLPTQWP</sequence>
<gene>
    <name evidence="5" type="ORF">CUN48_06415</name>
</gene>
<keyword evidence="3 5" id="KW-0067">ATP-binding</keyword>
<dbReference type="PROSITE" id="PS50893">
    <property type="entry name" value="ABC_TRANSPORTER_2"/>
    <property type="match status" value="1"/>
</dbReference>
<dbReference type="Proteomes" id="UP000230790">
    <property type="component" value="Unassembled WGS sequence"/>
</dbReference>
<evidence type="ECO:0000313" key="5">
    <source>
        <dbReference type="EMBL" id="PJF47870.1"/>
    </source>
</evidence>
<dbReference type="InterPro" id="IPR003439">
    <property type="entry name" value="ABC_transporter-like_ATP-bd"/>
</dbReference>
<dbReference type="PROSITE" id="PS00211">
    <property type="entry name" value="ABC_TRANSPORTER_1"/>
    <property type="match status" value="1"/>
</dbReference>
<dbReference type="InterPro" id="IPR017871">
    <property type="entry name" value="ABC_transporter-like_CS"/>
</dbReference>
<dbReference type="PANTHER" id="PTHR42788">
    <property type="entry name" value="TAURINE IMPORT ATP-BINDING PROTEIN-RELATED"/>
    <property type="match status" value="1"/>
</dbReference>
<dbReference type="PANTHER" id="PTHR42788:SF13">
    <property type="entry name" value="ALIPHATIC SULFONATES IMPORT ATP-BINDING PROTEIN SSUB"/>
    <property type="match status" value="1"/>
</dbReference>
<evidence type="ECO:0000259" key="4">
    <source>
        <dbReference type="PROSITE" id="PS50893"/>
    </source>
</evidence>
<dbReference type="GO" id="GO:0016887">
    <property type="term" value="F:ATP hydrolysis activity"/>
    <property type="evidence" value="ECO:0007669"/>
    <property type="project" value="InterPro"/>
</dbReference>
<accession>A0A2M8QDK0</accession>
<keyword evidence="2" id="KW-0547">Nucleotide-binding</keyword>
<organism evidence="5 6">
    <name type="scientific">Candidatus Thermofonsia Clade 3 bacterium</name>
    <dbReference type="NCBI Taxonomy" id="2364212"/>
    <lineage>
        <taxon>Bacteria</taxon>
        <taxon>Bacillati</taxon>
        <taxon>Chloroflexota</taxon>
        <taxon>Candidatus Thermofontia</taxon>
        <taxon>Candidatus Thermofonsia Clade 3</taxon>
    </lineage>
</organism>
<dbReference type="InterPro" id="IPR050166">
    <property type="entry name" value="ABC_transporter_ATP-bind"/>
</dbReference>
<evidence type="ECO:0000256" key="3">
    <source>
        <dbReference type="ARBA" id="ARBA00022840"/>
    </source>
</evidence>
<evidence type="ECO:0000256" key="1">
    <source>
        <dbReference type="ARBA" id="ARBA00022448"/>
    </source>
</evidence>
<protein>
    <submittedName>
        <fullName evidence="5">ABC transporter ATP-binding protein</fullName>
    </submittedName>
</protein>
<dbReference type="SUPFAM" id="SSF52540">
    <property type="entry name" value="P-loop containing nucleoside triphosphate hydrolases"/>
    <property type="match status" value="1"/>
</dbReference>
<dbReference type="AlphaFoldDB" id="A0A2M8QDK0"/>
<proteinExistence type="predicted"/>
<name>A0A2M8QDK0_9CHLR</name>
<feature type="domain" description="ABC transporter" evidence="4">
    <location>
        <begin position="2"/>
        <end position="235"/>
    </location>
</feature>
<dbReference type="InterPro" id="IPR027417">
    <property type="entry name" value="P-loop_NTPase"/>
</dbReference>
<dbReference type="GO" id="GO:0005524">
    <property type="term" value="F:ATP binding"/>
    <property type="evidence" value="ECO:0007669"/>
    <property type="project" value="UniProtKB-KW"/>
</dbReference>
<reference evidence="5 6" key="1">
    <citation type="submission" date="2017-11" db="EMBL/GenBank/DDBJ databases">
        <title>Evolution of Phototrophy in the Chloroflexi Phylum Driven by Horizontal Gene Transfer.</title>
        <authorList>
            <person name="Ward L.M."/>
            <person name="Hemp J."/>
            <person name="Shih P.M."/>
            <person name="Mcglynn S.E."/>
            <person name="Fischer W."/>
        </authorList>
    </citation>
    <scope>NUCLEOTIDE SEQUENCE [LARGE SCALE GENOMIC DNA]</scope>
    <source>
        <strain evidence="5">JP3_7</strain>
    </source>
</reference>
<evidence type="ECO:0000256" key="2">
    <source>
        <dbReference type="ARBA" id="ARBA00022741"/>
    </source>
</evidence>
<comment type="caution">
    <text evidence="5">The sequence shown here is derived from an EMBL/GenBank/DDBJ whole genome shotgun (WGS) entry which is preliminary data.</text>
</comment>